<dbReference type="Gene3D" id="3.30.1120.70">
    <property type="match status" value="1"/>
</dbReference>
<accession>A0A3R6HIU9</accession>
<reference evidence="1 2" key="1">
    <citation type="submission" date="2018-08" db="EMBL/GenBank/DDBJ databases">
        <title>A genome reference for cultivated species of the human gut microbiota.</title>
        <authorList>
            <person name="Zou Y."/>
            <person name="Xue W."/>
            <person name="Luo G."/>
        </authorList>
    </citation>
    <scope>NUCLEOTIDE SEQUENCE [LARGE SCALE GENOMIC DNA]</scope>
    <source>
        <strain evidence="1 2">AM16-50</strain>
    </source>
</reference>
<dbReference type="Pfam" id="PF04860">
    <property type="entry name" value="Phage_portal"/>
    <property type="match status" value="1"/>
</dbReference>
<gene>
    <name evidence="1" type="ORF">DW191_19150</name>
</gene>
<name>A0A3R6HIU9_9BACT</name>
<dbReference type="InterPro" id="IPR006427">
    <property type="entry name" value="Portal_HK97"/>
</dbReference>
<dbReference type="Proteomes" id="UP000283732">
    <property type="component" value="Unassembled WGS sequence"/>
</dbReference>
<dbReference type="Gene3D" id="3.40.140.120">
    <property type="match status" value="1"/>
</dbReference>
<dbReference type="InterPro" id="IPR006944">
    <property type="entry name" value="Phage/GTA_portal"/>
</dbReference>
<organism evidence="1 2">
    <name type="scientific">Parabacteroides merdae</name>
    <dbReference type="NCBI Taxonomy" id="46503"/>
    <lineage>
        <taxon>Bacteria</taxon>
        <taxon>Pseudomonadati</taxon>
        <taxon>Bacteroidota</taxon>
        <taxon>Bacteroidia</taxon>
        <taxon>Bacteroidales</taxon>
        <taxon>Tannerellaceae</taxon>
        <taxon>Parabacteroides</taxon>
    </lineage>
</organism>
<evidence type="ECO:0000313" key="2">
    <source>
        <dbReference type="Proteomes" id="UP000283732"/>
    </source>
</evidence>
<sequence length="409" mass="46507">MRRMESLLGIFKRKVSSFKTRSSRGSFDSMGNGLSSISSFRSALSSVNTEQAMRFTAVYAAIRLRSETVASLPKTVFSIDETGRHDARKHNIYKLIKYKPNGWMNVFTFWEYTNSCLEGWGNAFVIIRRDMKGDPVELIPVHPRLVSVVFRNARKWYIVAGSLFFDGTYPDEDMLHFFGMSEDGITGVNPIIYNAAAISSGISAQSFGNEFFEQGGNVKSVLETDKTLGANAMADFIKAFNQAKNFGTPILDQGVKYKQVGIAPEAAQMLQTRTFALQDIARIFNLPPHMLADLSRATFSNIEHQDIQYAKYSIRPSVKRYEQEMDRKLFFEDELGRYETKFNLNGLMRGDMTSRSNFYHNAVLDGWLSRNEVREMENMNRMDGLDDMLYPGNENIVGKEVLPKEKVSK</sequence>
<dbReference type="AlphaFoldDB" id="A0A3R6HIU9"/>
<comment type="caution">
    <text evidence="1">The sequence shown here is derived from an EMBL/GenBank/DDBJ whole genome shotgun (WGS) entry which is preliminary data.</text>
</comment>
<evidence type="ECO:0000313" key="1">
    <source>
        <dbReference type="EMBL" id="RHH74016.1"/>
    </source>
</evidence>
<dbReference type="NCBIfam" id="TIGR01537">
    <property type="entry name" value="portal_HK97"/>
    <property type="match status" value="1"/>
</dbReference>
<protein>
    <submittedName>
        <fullName evidence="1">Phage portal protein</fullName>
    </submittedName>
</protein>
<proteinExistence type="predicted"/>
<dbReference type="Gene3D" id="1.20.1270.210">
    <property type="match status" value="1"/>
</dbReference>
<dbReference type="EMBL" id="QRKC01000015">
    <property type="protein sequence ID" value="RHH74016.1"/>
    <property type="molecule type" value="Genomic_DNA"/>
</dbReference>